<dbReference type="PANTHER" id="PTHR45911">
    <property type="entry name" value="C2 DOMAIN-CONTAINING PROTEIN"/>
    <property type="match status" value="1"/>
</dbReference>
<dbReference type="EMBL" id="OB663532">
    <property type="protein sequence ID" value="CAD7231459.1"/>
    <property type="molecule type" value="Genomic_DNA"/>
</dbReference>
<organism evidence="3">
    <name type="scientific">Cyprideis torosa</name>
    <dbReference type="NCBI Taxonomy" id="163714"/>
    <lineage>
        <taxon>Eukaryota</taxon>
        <taxon>Metazoa</taxon>
        <taxon>Ecdysozoa</taxon>
        <taxon>Arthropoda</taxon>
        <taxon>Crustacea</taxon>
        <taxon>Oligostraca</taxon>
        <taxon>Ostracoda</taxon>
        <taxon>Podocopa</taxon>
        <taxon>Podocopida</taxon>
        <taxon>Cytherocopina</taxon>
        <taxon>Cytheroidea</taxon>
        <taxon>Cytherideidae</taxon>
        <taxon>Cyprideis</taxon>
    </lineage>
</organism>
<dbReference type="PROSITE" id="PS50004">
    <property type="entry name" value="C2"/>
    <property type="match status" value="1"/>
</dbReference>
<evidence type="ECO:0000256" key="2">
    <source>
        <dbReference type="ARBA" id="ARBA00022837"/>
    </source>
</evidence>
<feature type="non-terminal residue" evidence="3">
    <location>
        <position position="288"/>
    </location>
</feature>
<dbReference type="GO" id="GO:0046872">
    <property type="term" value="F:metal ion binding"/>
    <property type="evidence" value="ECO:0007669"/>
    <property type="project" value="UniProtKB-KW"/>
</dbReference>
<keyword evidence="2" id="KW-0106">Calcium</keyword>
<evidence type="ECO:0000256" key="1">
    <source>
        <dbReference type="ARBA" id="ARBA00022723"/>
    </source>
</evidence>
<accession>A0A7R8WLW2</accession>
<dbReference type="Pfam" id="PF00168">
    <property type="entry name" value="C2"/>
    <property type="match status" value="1"/>
</dbReference>
<dbReference type="OrthoDB" id="10059618at2759"/>
<gene>
    <name evidence="3" type="ORF">CTOB1V02_LOCUS9306</name>
</gene>
<proteinExistence type="predicted"/>
<dbReference type="InterPro" id="IPR035892">
    <property type="entry name" value="C2_domain_sf"/>
</dbReference>
<name>A0A7R8WLW2_9CRUS</name>
<keyword evidence="1" id="KW-0479">Metal-binding</keyword>
<dbReference type="InterPro" id="IPR000008">
    <property type="entry name" value="C2_dom"/>
</dbReference>
<dbReference type="Gene3D" id="2.60.40.150">
    <property type="entry name" value="C2 domain"/>
    <property type="match status" value="1"/>
</dbReference>
<dbReference type="AlphaFoldDB" id="A0A7R8WLW2"/>
<protein>
    <submittedName>
        <fullName evidence="3">Uncharacterized protein</fullName>
    </submittedName>
</protein>
<sequence>MSIRVKCLRASGLPDIERFGKVDPYVQLELQGEKVKTEVISDTTEPEWNEIVELKNFIVGQPGGDCIDVFVKDYEKIGRNRLLGKCMLSIHNILQSPGNAVPFELPLVDKDDRPTSGVLNLEVTYTGAAPGAPDATASATTYGMVLNVIRGAFQAREAIKGLRGASTPVPTGRSAELRVHDEIQHKKREGWPMRTVAYDKGEFSGSAVGAAAGGPGAVAAVGTSGAGAVAVASAGGGDGKGAAGIEAVQKSQSASAAIQQALLARAMLPDVVTLFQIRVKVVEARQLQ</sequence>
<evidence type="ECO:0000313" key="3">
    <source>
        <dbReference type="EMBL" id="CAD7231459.1"/>
    </source>
</evidence>
<dbReference type="SMART" id="SM00239">
    <property type="entry name" value="C2"/>
    <property type="match status" value="1"/>
</dbReference>
<reference evidence="3" key="1">
    <citation type="submission" date="2020-11" db="EMBL/GenBank/DDBJ databases">
        <authorList>
            <person name="Tran Van P."/>
        </authorList>
    </citation>
    <scope>NUCLEOTIDE SEQUENCE</scope>
</reference>
<dbReference type="SUPFAM" id="SSF49562">
    <property type="entry name" value="C2 domain (Calcium/lipid-binding domain, CaLB)"/>
    <property type="match status" value="1"/>
</dbReference>